<feature type="region of interest" description="Disordered" evidence="7">
    <location>
        <begin position="26"/>
        <end position="80"/>
    </location>
</feature>
<dbReference type="InterPro" id="IPR011545">
    <property type="entry name" value="DEAD/DEAH_box_helicase_dom"/>
</dbReference>
<keyword evidence="6" id="KW-0175">Coiled coil</keyword>
<dbReference type="SMART" id="SM00490">
    <property type="entry name" value="HELICc"/>
    <property type="match status" value="1"/>
</dbReference>
<comment type="similarity">
    <text evidence="5">Belongs to the DEAD box helicase family.</text>
</comment>
<dbReference type="SUPFAM" id="SSF52540">
    <property type="entry name" value="P-loop containing nucleoside triphosphate hydrolases"/>
    <property type="match status" value="1"/>
</dbReference>
<comment type="domain">
    <text evidence="5">The Q motif is unique to and characteristic of the DEAD box family of RNA helicases and controls ATP binding and hydrolysis.</text>
</comment>
<dbReference type="GO" id="GO:0003723">
    <property type="term" value="F:RNA binding"/>
    <property type="evidence" value="ECO:0007669"/>
    <property type="project" value="UniProtKB-UniRule"/>
</dbReference>
<evidence type="ECO:0000256" key="2">
    <source>
        <dbReference type="ARBA" id="ARBA00022801"/>
    </source>
</evidence>
<dbReference type="InterPro" id="IPR001650">
    <property type="entry name" value="Helicase_C-like"/>
</dbReference>
<dbReference type="AlphaFoldDB" id="A0A4T0JD29"/>
<accession>A0A4T0JD29</accession>
<evidence type="ECO:0000256" key="3">
    <source>
        <dbReference type="ARBA" id="ARBA00022840"/>
    </source>
</evidence>
<comment type="caution">
    <text evidence="10">The sequence shown here is derived from an EMBL/GenBank/DDBJ whole genome shotgun (WGS) entry which is preliminary data.</text>
</comment>
<keyword evidence="5" id="KW-0347">Helicase</keyword>
<comment type="function">
    <text evidence="5">RNA helicase.</text>
</comment>
<dbReference type="PROSITE" id="PS51194">
    <property type="entry name" value="HELICASE_CTER"/>
    <property type="match status" value="1"/>
</dbReference>
<dbReference type="SMART" id="SM00487">
    <property type="entry name" value="DEXDc"/>
    <property type="match status" value="1"/>
</dbReference>
<feature type="region of interest" description="Disordered" evidence="7">
    <location>
        <begin position="624"/>
        <end position="731"/>
    </location>
</feature>
<dbReference type="GO" id="GO:0003724">
    <property type="term" value="F:RNA helicase activity"/>
    <property type="evidence" value="ECO:0007669"/>
    <property type="project" value="UniProtKB-EC"/>
</dbReference>
<dbReference type="GO" id="GO:0016787">
    <property type="term" value="F:hydrolase activity"/>
    <property type="evidence" value="ECO:0007669"/>
    <property type="project" value="UniProtKB-KW"/>
</dbReference>
<keyword evidence="1 5" id="KW-0547">Nucleotide-binding</keyword>
<feature type="domain" description="Helicase C-terminal" evidence="9">
    <location>
        <begin position="344"/>
        <end position="522"/>
    </location>
</feature>
<reference evidence="10 11" key="1">
    <citation type="submission" date="2019-03" db="EMBL/GenBank/DDBJ databases">
        <title>Sequencing 23 genomes of Wallemia ichthyophaga.</title>
        <authorList>
            <person name="Gostincar C."/>
        </authorList>
    </citation>
    <scope>NUCLEOTIDE SEQUENCE [LARGE SCALE GENOMIC DNA]</scope>
    <source>
        <strain evidence="10 11">EXF-6200</strain>
    </source>
</reference>
<feature type="compositionally biased region" description="Low complexity" evidence="7">
    <location>
        <begin position="26"/>
        <end position="35"/>
    </location>
</feature>
<evidence type="ECO:0000256" key="5">
    <source>
        <dbReference type="RuleBase" id="RU365068"/>
    </source>
</evidence>
<evidence type="ECO:0000259" key="8">
    <source>
        <dbReference type="PROSITE" id="PS51192"/>
    </source>
</evidence>
<feature type="coiled-coil region" evidence="6">
    <location>
        <begin position="511"/>
        <end position="538"/>
    </location>
</feature>
<protein>
    <recommendedName>
        <fullName evidence="5">ATP-dependent RNA helicase</fullName>
        <ecNumber evidence="5">3.6.4.13</ecNumber>
    </recommendedName>
</protein>
<evidence type="ECO:0000313" key="11">
    <source>
        <dbReference type="Proteomes" id="UP000310689"/>
    </source>
</evidence>
<dbReference type="CDD" id="cd18787">
    <property type="entry name" value="SF2_C_DEAD"/>
    <property type="match status" value="1"/>
</dbReference>
<evidence type="ECO:0000256" key="6">
    <source>
        <dbReference type="SAM" id="Coils"/>
    </source>
</evidence>
<evidence type="ECO:0000256" key="7">
    <source>
        <dbReference type="SAM" id="MobiDB-lite"/>
    </source>
</evidence>
<feature type="compositionally biased region" description="Basic and acidic residues" evidence="7">
    <location>
        <begin position="668"/>
        <end position="690"/>
    </location>
</feature>
<gene>
    <name evidence="10" type="ORF">E3P86_00736</name>
</gene>
<dbReference type="PANTHER" id="PTHR24031">
    <property type="entry name" value="RNA HELICASE"/>
    <property type="match status" value="1"/>
</dbReference>
<dbReference type="Proteomes" id="UP000310689">
    <property type="component" value="Unassembled WGS sequence"/>
</dbReference>
<dbReference type="Pfam" id="PF00270">
    <property type="entry name" value="DEAD"/>
    <property type="match status" value="1"/>
</dbReference>
<dbReference type="Pfam" id="PF00271">
    <property type="entry name" value="Helicase_C"/>
    <property type="match status" value="1"/>
</dbReference>
<keyword evidence="2 5" id="KW-0378">Hydrolase</keyword>
<keyword evidence="4 5" id="KW-0694">RNA-binding</keyword>
<dbReference type="GO" id="GO:0005524">
    <property type="term" value="F:ATP binding"/>
    <property type="evidence" value="ECO:0007669"/>
    <property type="project" value="UniProtKB-UniRule"/>
</dbReference>
<dbReference type="InterPro" id="IPR014001">
    <property type="entry name" value="Helicase_ATP-bd"/>
</dbReference>
<comment type="catalytic activity">
    <reaction evidence="5">
        <text>ATP + H2O = ADP + phosphate + H(+)</text>
        <dbReference type="Rhea" id="RHEA:13065"/>
        <dbReference type="ChEBI" id="CHEBI:15377"/>
        <dbReference type="ChEBI" id="CHEBI:15378"/>
        <dbReference type="ChEBI" id="CHEBI:30616"/>
        <dbReference type="ChEBI" id="CHEBI:43474"/>
        <dbReference type="ChEBI" id="CHEBI:456216"/>
        <dbReference type="EC" id="3.6.4.13"/>
    </reaction>
</comment>
<feature type="domain" description="Helicase ATP-binding" evidence="8">
    <location>
        <begin position="116"/>
        <end position="316"/>
    </location>
</feature>
<feature type="compositionally biased region" description="Basic and acidic residues" evidence="7">
    <location>
        <begin position="640"/>
        <end position="654"/>
    </location>
</feature>
<dbReference type="InterPro" id="IPR027417">
    <property type="entry name" value="P-loop_NTPase"/>
</dbReference>
<feature type="compositionally biased region" description="Basic and acidic residues" evidence="7">
    <location>
        <begin position="61"/>
        <end position="71"/>
    </location>
</feature>
<sequence length="801" mass="89236">MLLRPVRRFTSPLRLLSVVRSTATVSASSQSQQPPSRHHPQPEFPQLIPSSVQTGSYHPIAPDDSHKRKEDDESFDSVATKLSPETMKAITVSPHKHTKMSAVQSAIFNLLPGLSDAQSNDRKDLFVKSKTGTGKTMAFLVPAIEARLMAIQNASDSASGSDKEKFKAGKLYANSTVGAVIISPTRELATQIANEAIKLCTHHKGFQVRLFVGGANKGKQLSEFKNGRGDIIVTTPGRMNDVLQTSPMVKSALNTSPTLILDEADTLLEMGFKDELNAIIDHLPGHPTRQSVLLSATLSEGIRKVAKSILKPNHLYIDTVPEGESNSHAKIPQFYSALSSPGHQLPHLLRLISHDQLTNPKSKIMIFCPTTKMTMLYSTIFRALSKSLPKKANIFEIHSKRTMEQRSRASEHFRRDKSDSSVLVTSDVSARGVDYPNVTRVIQIGVPPSADQYVHRIGRTGRGGSSGRADFVMDYYELPFLTWQLNQHNIADNPAKEFAKQVAQLAESTGNQDVVDKVNNIENELKDLISQVDELAVRETFASLLGYYLPKAPVMRTTKGVVVEGLKSWTTEAMGLPRPPYISDTFLLKMGLTDNRSKRFGQKDRYSGDAAKEYFSVADKRSGKDQGLRYNLDGRQTYRGSDKGKLRSEWDKRGLYGYRGQGAPPPSERNKPEMDADEYRSAPYGREHLSPEYIGASNRPRVRSRTDFDYGGKGRSGGIKKPTDRRSYMTSAHPTRAVYAHDEERQAEAEVQARKQRAQKIAESPRTASHYELSNKLARRRRTANKEFHARKVLIQDAMHQ</sequence>
<dbReference type="EC" id="3.6.4.13" evidence="5"/>
<dbReference type="Gene3D" id="3.40.50.300">
    <property type="entry name" value="P-loop containing nucleotide triphosphate hydrolases"/>
    <property type="match status" value="2"/>
</dbReference>
<name>A0A4T0JD29_WALIC</name>
<evidence type="ECO:0000256" key="4">
    <source>
        <dbReference type="ARBA" id="ARBA00022884"/>
    </source>
</evidence>
<proteinExistence type="inferred from homology"/>
<evidence type="ECO:0000256" key="1">
    <source>
        <dbReference type="ARBA" id="ARBA00022741"/>
    </source>
</evidence>
<organism evidence="10 11">
    <name type="scientific">Wallemia ichthyophaga</name>
    <dbReference type="NCBI Taxonomy" id="245174"/>
    <lineage>
        <taxon>Eukaryota</taxon>
        <taxon>Fungi</taxon>
        <taxon>Dikarya</taxon>
        <taxon>Basidiomycota</taxon>
        <taxon>Wallemiomycotina</taxon>
        <taxon>Wallemiomycetes</taxon>
        <taxon>Wallemiales</taxon>
        <taxon>Wallemiaceae</taxon>
        <taxon>Wallemia</taxon>
    </lineage>
</organism>
<evidence type="ECO:0000259" key="9">
    <source>
        <dbReference type="PROSITE" id="PS51194"/>
    </source>
</evidence>
<evidence type="ECO:0000313" key="10">
    <source>
        <dbReference type="EMBL" id="TIB40297.1"/>
    </source>
</evidence>
<dbReference type="EMBL" id="SPOI01000018">
    <property type="protein sequence ID" value="TIB40297.1"/>
    <property type="molecule type" value="Genomic_DNA"/>
</dbReference>
<dbReference type="PROSITE" id="PS51192">
    <property type="entry name" value="HELICASE_ATP_BIND_1"/>
    <property type="match status" value="1"/>
</dbReference>
<keyword evidence="3 5" id="KW-0067">ATP-binding</keyword>